<feature type="compositionally biased region" description="Basic and acidic residues" evidence="12">
    <location>
        <begin position="62"/>
        <end position="86"/>
    </location>
</feature>
<organism>
    <name type="scientific">Pediculus humanus subsp. corporis</name>
    <name type="common">Body louse</name>
    <dbReference type="NCBI Taxonomy" id="121224"/>
    <lineage>
        <taxon>Eukaryota</taxon>
        <taxon>Metazoa</taxon>
        <taxon>Ecdysozoa</taxon>
        <taxon>Arthropoda</taxon>
        <taxon>Hexapoda</taxon>
        <taxon>Insecta</taxon>
        <taxon>Pterygota</taxon>
        <taxon>Neoptera</taxon>
        <taxon>Paraneoptera</taxon>
        <taxon>Psocodea</taxon>
        <taxon>Troctomorpha</taxon>
        <taxon>Phthiraptera</taxon>
        <taxon>Anoplura</taxon>
        <taxon>Pediculidae</taxon>
        <taxon>Pediculus</taxon>
    </lineage>
</organism>
<evidence type="ECO:0000256" key="9">
    <source>
        <dbReference type="ARBA" id="ARBA00070444"/>
    </source>
</evidence>
<comment type="function">
    <text evidence="7">Binds DNA as a heterodimer with MAX and represses transcription. Binds to the canonical E box sequence 5'-CACGTG-3' and, with higher affinity, to 5'-CACGCG-3'.</text>
</comment>
<dbReference type="GO" id="GO:0005634">
    <property type="term" value="C:nucleus"/>
    <property type="evidence" value="ECO:0007669"/>
    <property type="project" value="UniProtKB-SubCell"/>
</dbReference>
<dbReference type="EMBL" id="DS235882">
    <property type="protein sequence ID" value="EEB20237.1"/>
    <property type="molecule type" value="Genomic_DNA"/>
</dbReference>
<dbReference type="GO" id="GO:0000978">
    <property type="term" value="F:RNA polymerase II cis-regulatory region sequence-specific DNA binding"/>
    <property type="evidence" value="ECO:0007669"/>
    <property type="project" value="TreeGrafter"/>
</dbReference>
<comment type="subcellular location">
    <subcellularLocation>
        <location evidence="1">Nucleus</location>
    </subcellularLocation>
</comment>
<evidence type="ECO:0000256" key="6">
    <source>
        <dbReference type="ARBA" id="ARBA00023242"/>
    </source>
</evidence>
<dbReference type="STRING" id="121224.E0W3N1"/>
<sequence length="475" mass="51905">MFNDRFLFFYFFFLFPYPPKKKKKEYSTVVIKQEGGGGGGGIVPFHQPSPTEKPRNNNGPVVREKDADDHHSYHRDSSREQDDIHDLRRRFGSGTREVHNKLEKNRRAHLKECFELVKKQLPASQEDKKASNLNILHSALRFIQTLRRKEREYEHEMERLAREKIALQQRFATLKKELSAQWDHIDFNTLVPDVMVVDSVHRIHSNAISASDTEALQRRGLMYSSTSSQSSTAASASPLLPLSLPAINSDERHSPRNNNSSPKNIASREDVPKLISIPNRRESPKQSTTTTTSPHSKSTSSSISSQTTSGHLQLPVSTPILSTPPGHLAATIVSPTIQLVTSSGIRMLPNDQSLALSLSHPNSVASSGVALVHKPNNGESSTEALGLIQTNGIRGKSHPIGLAIQNGALAPEGTSLLPSHLTSAGITHVVAPIPGSHGTLVTPVPVTVVSQGSQVAHILTASPQLGNKVCISFCE</sequence>
<keyword evidence="4" id="KW-0238">DNA-binding</keyword>
<dbReference type="OMA" id="IRSAMIK"/>
<keyword evidence="3" id="KW-0805">Transcription regulation</keyword>
<dbReference type="GO" id="GO:0046983">
    <property type="term" value="F:protein dimerization activity"/>
    <property type="evidence" value="ECO:0007669"/>
    <property type="project" value="InterPro"/>
</dbReference>
<dbReference type="InterPro" id="IPR036638">
    <property type="entry name" value="HLH_DNA-bd_sf"/>
</dbReference>
<evidence type="ECO:0000256" key="1">
    <source>
        <dbReference type="ARBA" id="ARBA00004123"/>
    </source>
</evidence>
<dbReference type="GO" id="GO:0000981">
    <property type="term" value="F:DNA-binding transcription factor activity, RNA polymerase II-specific"/>
    <property type="evidence" value="ECO:0007669"/>
    <property type="project" value="TreeGrafter"/>
</dbReference>
<dbReference type="HOGENOM" id="CLU_575289_0_0_1"/>
<name>E0W3N1_PEDHC</name>
<gene>
    <name evidence="14" type="ORF">Phum_PHUM607610</name>
</gene>
<feature type="compositionally biased region" description="Low complexity" evidence="12">
    <location>
        <begin position="285"/>
        <end position="309"/>
    </location>
</feature>
<evidence type="ECO:0000256" key="5">
    <source>
        <dbReference type="ARBA" id="ARBA00023163"/>
    </source>
</evidence>
<reference evidence="14" key="1">
    <citation type="submission" date="2007-04" db="EMBL/GenBank/DDBJ databases">
        <title>Annotation of Pediculus humanus corporis strain USDA.</title>
        <authorList>
            <person name="Kirkness E."/>
            <person name="Hannick L."/>
            <person name="Hass B."/>
            <person name="Bruggner R."/>
            <person name="Lawson D."/>
            <person name="Bidwell S."/>
            <person name="Joardar V."/>
            <person name="Caler E."/>
            <person name="Walenz B."/>
            <person name="Inman J."/>
            <person name="Schobel S."/>
            <person name="Galinsky K."/>
            <person name="Amedeo P."/>
            <person name="Strausberg R."/>
        </authorList>
    </citation>
    <scope>NUCLEOTIDE SEQUENCE</scope>
    <source>
        <strain evidence="14">USDA</strain>
    </source>
</reference>
<dbReference type="CDD" id="cd11402">
    <property type="entry name" value="bHLHzip_Mnt"/>
    <property type="match status" value="1"/>
</dbReference>
<dbReference type="Gene3D" id="4.10.280.10">
    <property type="entry name" value="Helix-loop-helix DNA-binding domain"/>
    <property type="match status" value="1"/>
</dbReference>
<dbReference type="InterPro" id="IPR011598">
    <property type="entry name" value="bHLH_dom"/>
</dbReference>
<dbReference type="Pfam" id="PF00010">
    <property type="entry name" value="HLH"/>
    <property type="match status" value="1"/>
</dbReference>
<evidence type="ECO:0000256" key="12">
    <source>
        <dbReference type="SAM" id="MobiDB-lite"/>
    </source>
</evidence>
<keyword evidence="6" id="KW-0539">Nucleus</keyword>
<dbReference type="OrthoDB" id="419455at2759"/>
<dbReference type="RefSeq" id="XP_002432975.1">
    <property type="nucleotide sequence ID" value="XM_002432930.1"/>
</dbReference>
<evidence type="ECO:0000259" key="13">
    <source>
        <dbReference type="PROSITE" id="PS50888"/>
    </source>
</evidence>
<keyword evidence="11" id="KW-0175">Coiled coil</keyword>
<feature type="region of interest" description="Disordered" evidence="12">
    <location>
        <begin position="245"/>
        <end position="320"/>
    </location>
</feature>
<evidence type="ECO:0000256" key="4">
    <source>
        <dbReference type="ARBA" id="ARBA00023125"/>
    </source>
</evidence>
<comment type="subunit">
    <text evidence="8">Efficient DNA binding requires dimerization with another bHLH protein. Binds DNA as a homodimer or a heterodimer with MAX.</text>
</comment>
<evidence type="ECO:0000256" key="11">
    <source>
        <dbReference type="SAM" id="Coils"/>
    </source>
</evidence>
<dbReference type="SUPFAM" id="SSF47459">
    <property type="entry name" value="HLH, helix-loop-helix DNA-binding domain"/>
    <property type="match status" value="1"/>
</dbReference>
<dbReference type="KEGG" id="phu:Phum_PHUM607610"/>
<dbReference type="PANTHER" id="PTHR11969:SF99">
    <property type="entry name" value="MAX-BINDING PROTEIN MNT"/>
    <property type="match status" value="1"/>
</dbReference>
<dbReference type="PANTHER" id="PTHR11969">
    <property type="entry name" value="MAX DIMERIZATION, MAD"/>
    <property type="match status" value="1"/>
</dbReference>
<dbReference type="CTD" id="8237116"/>
<evidence type="ECO:0000256" key="8">
    <source>
        <dbReference type="ARBA" id="ARBA00062701"/>
    </source>
</evidence>
<dbReference type="GeneID" id="8237116"/>
<keyword evidence="5" id="KW-0804">Transcription</keyword>
<protein>
    <recommendedName>
        <fullName evidence="9">Max-binding protein MNT</fullName>
    </recommendedName>
    <alternativeName>
        <fullName evidence="10">Myc antagonist MNT</fullName>
    </alternativeName>
</protein>
<feature type="domain" description="BHLH" evidence="13">
    <location>
        <begin position="94"/>
        <end position="146"/>
    </location>
</feature>
<evidence type="ECO:0000256" key="3">
    <source>
        <dbReference type="ARBA" id="ARBA00023015"/>
    </source>
</evidence>
<accession>E0W3N1</accession>
<dbReference type="PROSITE" id="PS50888">
    <property type="entry name" value="BHLH"/>
    <property type="match status" value="1"/>
</dbReference>
<reference evidence="14" key="2">
    <citation type="submission" date="2007-04" db="EMBL/GenBank/DDBJ databases">
        <title>The genome of the human body louse.</title>
        <authorList>
            <consortium name="The Human Body Louse Genome Consortium"/>
            <person name="Kirkness E."/>
            <person name="Walenz B."/>
            <person name="Hass B."/>
            <person name="Bruggner R."/>
            <person name="Strausberg R."/>
        </authorList>
    </citation>
    <scope>NUCLEOTIDE SEQUENCE</scope>
    <source>
        <strain evidence="14">USDA</strain>
    </source>
</reference>
<evidence type="ECO:0000256" key="7">
    <source>
        <dbReference type="ARBA" id="ARBA00057176"/>
    </source>
</evidence>
<dbReference type="eggNOG" id="KOG2483">
    <property type="taxonomic scope" value="Eukaryota"/>
</dbReference>
<evidence type="ECO:0000256" key="10">
    <source>
        <dbReference type="ARBA" id="ARBA00083368"/>
    </source>
</evidence>
<dbReference type="SMART" id="SM00353">
    <property type="entry name" value="HLH"/>
    <property type="match status" value="1"/>
</dbReference>
<proteinExistence type="predicted"/>
<dbReference type="AlphaFoldDB" id="E0W3N1"/>
<evidence type="ECO:0000256" key="2">
    <source>
        <dbReference type="ARBA" id="ARBA00022491"/>
    </source>
</evidence>
<keyword evidence="2" id="KW-0678">Repressor</keyword>
<dbReference type="FunFam" id="4.10.280.10:FF:000034">
    <property type="entry name" value="MAX network transcriptional repressor"/>
    <property type="match status" value="1"/>
</dbReference>
<feature type="region of interest" description="Disordered" evidence="12">
    <location>
        <begin position="37"/>
        <end position="91"/>
    </location>
</feature>
<feature type="coiled-coil region" evidence="11">
    <location>
        <begin position="143"/>
        <end position="177"/>
    </location>
</feature>
<evidence type="ECO:0000313" key="14">
    <source>
        <dbReference type="EMBL" id="EEB20237.1"/>
    </source>
</evidence>